<protein>
    <recommendedName>
        <fullName evidence="1">Oxidoreductase-like domain-containing protein</fullName>
    </recommendedName>
</protein>
<evidence type="ECO:0000313" key="3">
    <source>
        <dbReference type="Proteomes" id="UP001516061"/>
    </source>
</evidence>
<dbReference type="EMBL" id="JABSNM010000010">
    <property type="protein sequence ID" value="NRT56711.1"/>
    <property type="molecule type" value="Genomic_DNA"/>
</dbReference>
<dbReference type="Proteomes" id="UP001516061">
    <property type="component" value="Unassembled WGS sequence"/>
</dbReference>
<accession>A0ABX2G333</accession>
<evidence type="ECO:0000313" key="2">
    <source>
        <dbReference type="EMBL" id="NRT56711.1"/>
    </source>
</evidence>
<keyword evidence="3" id="KW-1185">Reference proteome</keyword>
<comment type="caution">
    <text evidence="2">The sequence shown here is derived from an EMBL/GenBank/DDBJ whole genome shotgun (WGS) entry which is preliminary data.</text>
</comment>
<dbReference type="RefSeq" id="WP_173805721.1">
    <property type="nucleotide sequence ID" value="NZ_JABSNM010000010.1"/>
</dbReference>
<reference evidence="2 3" key="1">
    <citation type="submission" date="2020-05" db="EMBL/GenBank/DDBJ databases">
        <title>Genomic Encyclopedia of Type Strains, Phase IV (KMG-V): Genome sequencing to study the core and pangenomes of soil and plant-associated prokaryotes.</title>
        <authorList>
            <person name="Whitman W."/>
        </authorList>
    </citation>
    <scope>NUCLEOTIDE SEQUENCE [LARGE SCALE GENOMIC DNA]</scope>
    <source>
        <strain evidence="2 3">C29</strain>
    </source>
</reference>
<proteinExistence type="predicted"/>
<sequence length="76" mass="8267">MLSDPVLQSWNPSEPGEARALVRAVSERARAEGVTLSDPPAEPGNCCGNGCIGCVWEGYYGDLGYWRDEALLRWAP</sequence>
<organism evidence="2 3">
    <name type="scientific">Sphaerotilus uruguayifluvii</name>
    <dbReference type="NCBI Taxonomy" id="2735897"/>
    <lineage>
        <taxon>Bacteria</taxon>
        <taxon>Pseudomonadati</taxon>
        <taxon>Pseudomonadota</taxon>
        <taxon>Betaproteobacteria</taxon>
        <taxon>Burkholderiales</taxon>
        <taxon>Sphaerotilaceae</taxon>
        <taxon>Sphaerotilus</taxon>
    </lineage>
</organism>
<dbReference type="InterPro" id="IPR019180">
    <property type="entry name" value="Oxidoreductase-like_N"/>
</dbReference>
<name>A0ABX2G333_9BURK</name>
<dbReference type="Pfam" id="PF09791">
    <property type="entry name" value="Oxidored-like"/>
    <property type="match status" value="1"/>
</dbReference>
<evidence type="ECO:0000259" key="1">
    <source>
        <dbReference type="Pfam" id="PF09791"/>
    </source>
</evidence>
<feature type="domain" description="Oxidoreductase-like" evidence="1">
    <location>
        <begin position="32"/>
        <end position="69"/>
    </location>
</feature>
<gene>
    <name evidence="2" type="ORF">HNQ01_002458</name>
</gene>